<keyword evidence="2" id="KW-1185">Reference proteome</keyword>
<gene>
    <name evidence="1" type="ORF">OJF2_17430</name>
</gene>
<evidence type="ECO:0000313" key="1">
    <source>
        <dbReference type="EMBL" id="QEH33243.1"/>
    </source>
</evidence>
<organism evidence="1 2">
    <name type="scientific">Aquisphaera giovannonii</name>
    <dbReference type="NCBI Taxonomy" id="406548"/>
    <lineage>
        <taxon>Bacteria</taxon>
        <taxon>Pseudomonadati</taxon>
        <taxon>Planctomycetota</taxon>
        <taxon>Planctomycetia</taxon>
        <taxon>Isosphaerales</taxon>
        <taxon>Isosphaeraceae</taxon>
        <taxon>Aquisphaera</taxon>
    </lineage>
</organism>
<dbReference type="KEGG" id="agv:OJF2_17430"/>
<proteinExistence type="predicted"/>
<reference evidence="1 2" key="1">
    <citation type="submission" date="2019-08" db="EMBL/GenBank/DDBJ databases">
        <title>Deep-cultivation of Planctomycetes and their phenomic and genomic characterization uncovers novel biology.</title>
        <authorList>
            <person name="Wiegand S."/>
            <person name="Jogler M."/>
            <person name="Boedeker C."/>
            <person name="Pinto D."/>
            <person name="Vollmers J."/>
            <person name="Rivas-Marin E."/>
            <person name="Kohn T."/>
            <person name="Peeters S.H."/>
            <person name="Heuer A."/>
            <person name="Rast P."/>
            <person name="Oberbeckmann S."/>
            <person name="Bunk B."/>
            <person name="Jeske O."/>
            <person name="Meyerdierks A."/>
            <person name="Storesund J.E."/>
            <person name="Kallscheuer N."/>
            <person name="Luecker S."/>
            <person name="Lage O.M."/>
            <person name="Pohl T."/>
            <person name="Merkel B.J."/>
            <person name="Hornburger P."/>
            <person name="Mueller R.-W."/>
            <person name="Bruemmer F."/>
            <person name="Labrenz M."/>
            <person name="Spormann A.M."/>
            <person name="Op den Camp H."/>
            <person name="Overmann J."/>
            <person name="Amann R."/>
            <person name="Jetten M.S.M."/>
            <person name="Mascher T."/>
            <person name="Medema M.H."/>
            <person name="Devos D.P."/>
            <person name="Kaster A.-K."/>
            <person name="Ovreas L."/>
            <person name="Rohde M."/>
            <person name="Galperin M.Y."/>
            <person name="Jogler C."/>
        </authorList>
    </citation>
    <scope>NUCLEOTIDE SEQUENCE [LARGE SCALE GENOMIC DNA]</scope>
    <source>
        <strain evidence="1 2">OJF2</strain>
    </source>
</reference>
<name>A0A5B9VY24_9BACT</name>
<dbReference type="EMBL" id="CP042997">
    <property type="protein sequence ID" value="QEH33243.1"/>
    <property type="molecule type" value="Genomic_DNA"/>
</dbReference>
<accession>A0A5B9VY24</accession>
<sequence length="122" mass="13609">MQPSSPRRIRAAFIGFGLDTLDDHQRLTRSDQSLVVGGSEETHAALRETVLRMELELDRKGQQLGDLSPMELAELAWRIDSPELHEIALRLEAGLEQQGRAFEDLTAEELTELGTAEITILS</sequence>
<protein>
    <submittedName>
        <fullName evidence="1">Uncharacterized protein</fullName>
    </submittedName>
</protein>
<dbReference type="AlphaFoldDB" id="A0A5B9VY24"/>
<dbReference type="Proteomes" id="UP000324233">
    <property type="component" value="Chromosome"/>
</dbReference>
<evidence type="ECO:0000313" key="2">
    <source>
        <dbReference type="Proteomes" id="UP000324233"/>
    </source>
</evidence>